<dbReference type="Proteomes" id="UP000326924">
    <property type="component" value="Unassembled WGS sequence"/>
</dbReference>
<dbReference type="InParanoid" id="A0A5J5EPN5"/>
<gene>
    <name evidence="1" type="ORF">FN846DRAFT_166890</name>
</gene>
<sequence>MAGGGEGKTAGYSLGGLLLSRQQAAAAAAGVSERRVVGREIGESKSTLADCMHNHSDDGTGGLKGFERIESTGLRQETSNSCCVHKQGWIHNPRFPWFPLLASLSCLQPSSRWPWVADSSASLPRCFRLDSRLAKCHAPHPRYPRYPRLSSVKAVLERRMSVGINHAMCWRGSQACKSFLLPCSPGDRWPKEAQGSSSTRYLKTMRSPTCLAAPRPTLFSARLPFSPSPSPSPPTPHRKFVERPTGMYVHKQVGNATQKQQQQNRRMPLPSSRRAELNGICIYLKPFKLAGSERVWRRPLPPHSFTSDFAMVTHTQPAHSFNPLFFSFLFAQMDIGKNFRSF</sequence>
<accession>A0A5J5EPN5</accession>
<proteinExistence type="predicted"/>
<evidence type="ECO:0000313" key="2">
    <source>
        <dbReference type="Proteomes" id="UP000326924"/>
    </source>
</evidence>
<dbReference type="AlphaFoldDB" id="A0A5J5EPN5"/>
<evidence type="ECO:0000313" key="1">
    <source>
        <dbReference type="EMBL" id="KAA8899950.1"/>
    </source>
</evidence>
<keyword evidence="2" id="KW-1185">Reference proteome</keyword>
<protein>
    <submittedName>
        <fullName evidence="1">Uncharacterized protein</fullName>
    </submittedName>
</protein>
<dbReference type="EMBL" id="VXIS01000161">
    <property type="protein sequence ID" value="KAA8899950.1"/>
    <property type="molecule type" value="Genomic_DNA"/>
</dbReference>
<name>A0A5J5EPN5_9PEZI</name>
<reference evidence="1 2" key="1">
    <citation type="submission" date="2019-09" db="EMBL/GenBank/DDBJ databases">
        <title>Draft genome of the ectomycorrhizal ascomycete Sphaerosporella brunnea.</title>
        <authorList>
            <consortium name="DOE Joint Genome Institute"/>
            <person name="Benucci G.M."/>
            <person name="Marozzi G."/>
            <person name="Antonielli L."/>
            <person name="Sanchez S."/>
            <person name="Marco P."/>
            <person name="Wang X."/>
            <person name="Falini L.B."/>
            <person name="Barry K."/>
            <person name="Haridas S."/>
            <person name="Lipzen A."/>
            <person name="Labutti K."/>
            <person name="Grigoriev I.V."/>
            <person name="Murat C."/>
            <person name="Martin F."/>
            <person name="Albertini E."/>
            <person name="Donnini D."/>
            <person name="Bonito G."/>
        </authorList>
    </citation>
    <scope>NUCLEOTIDE SEQUENCE [LARGE SCALE GENOMIC DNA]</scope>
    <source>
        <strain evidence="1 2">Sb_GMNB300</strain>
    </source>
</reference>
<comment type="caution">
    <text evidence="1">The sequence shown here is derived from an EMBL/GenBank/DDBJ whole genome shotgun (WGS) entry which is preliminary data.</text>
</comment>
<organism evidence="1 2">
    <name type="scientific">Sphaerosporella brunnea</name>
    <dbReference type="NCBI Taxonomy" id="1250544"/>
    <lineage>
        <taxon>Eukaryota</taxon>
        <taxon>Fungi</taxon>
        <taxon>Dikarya</taxon>
        <taxon>Ascomycota</taxon>
        <taxon>Pezizomycotina</taxon>
        <taxon>Pezizomycetes</taxon>
        <taxon>Pezizales</taxon>
        <taxon>Pyronemataceae</taxon>
        <taxon>Sphaerosporella</taxon>
    </lineage>
</organism>